<feature type="non-terminal residue" evidence="2">
    <location>
        <position position="1"/>
    </location>
</feature>
<dbReference type="GO" id="GO:0003677">
    <property type="term" value="F:DNA binding"/>
    <property type="evidence" value="ECO:0007669"/>
    <property type="project" value="InterPro"/>
</dbReference>
<feature type="domain" description="HTH crp-type" evidence="1">
    <location>
        <begin position="1"/>
        <end position="31"/>
    </location>
</feature>
<gene>
    <name evidence="2" type="ORF">SAMN04515668_5052</name>
</gene>
<dbReference type="GO" id="GO:0006355">
    <property type="term" value="P:regulation of DNA-templated transcription"/>
    <property type="evidence" value="ECO:0007669"/>
    <property type="project" value="InterPro"/>
</dbReference>
<keyword evidence="3" id="KW-1185">Reference proteome</keyword>
<dbReference type="EMBL" id="FOXS01000014">
    <property type="protein sequence ID" value="SFQ83950.1"/>
    <property type="molecule type" value="Genomic_DNA"/>
</dbReference>
<evidence type="ECO:0000259" key="1">
    <source>
        <dbReference type="PROSITE" id="PS51063"/>
    </source>
</evidence>
<accession>A0A1I6BSQ8</accession>
<dbReference type="AlphaFoldDB" id="A0A1I6BSQ8"/>
<dbReference type="PROSITE" id="PS51063">
    <property type="entry name" value="HTH_CRP_2"/>
    <property type="match status" value="1"/>
</dbReference>
<dbReference type="Gene3D" id="1.10.10.10">
    <property type="entry name" value="Winged helix-like DNA-binding domain superfamily/Winged helix DNA-binding domain"/>
    <property type="match status" value="1"/>
</dbReference>
<reference evidence="3" key="1">
    <citation type="submission" date="2016-10" db="EMBL/GenBank/DDBJ databases">
        <authorList>
            <person name="Varghese N."/>
            <person name="Submissions S."/>
        </authorList>
    </citation>
    <scope>NUCLEOTIDE SEQUENCE [LARGE SCALE GENOMIC DNA]</scope>
    <source>
        <strain evidence="3">OR362-8,ATCC BAA-1266,JCM 13504</strain>
    </source>
</reference>
<dbReference type="Proteomes" id="UP000199029">
    <property type="component" value="Unassembled WGS sequence"/>
</dbReference>
<sequence>SPETLGRALRELRQDGLVEATSDFVRVQQPERLRLRRDSW</sequence>
<dbReference type="InterPro" id="IPR036388">
    <property type="entry name" value="WH-like_DNA-bd_sf"/>
</dbReference>
<evidence type="ECO:0000313" key="3">
    <source>
        <dbReference type="Proteomes" id="UP000199029"/>
    </source>
</evidence>
<name>A0A1I6BSQ8_HYMAR</name>
<evidence type="ECO:0000313" key="2">
    <source>
        <dbReference type="EMBL" id="SFQ83950.1"/>
    </source>
</evidence>
<proteinExistence type="predicted"/>
<protein>
    <recommendedName>
        <fullName evidence="1">HTH crp-type domain-containing protein</fullName>
    </recommendedName>
</protein>
<organism evidence="2 3">
    <name type="scientific">Hymenobacter arizonensis</name>
    <name type="common">Siccationidurans arizonensis</name>
    <dbReference type="NCBI Taxonomy" id="1227077"/>
    <lineage>
        <taxon>Bacteria</taxon>
        <taxon>Pseudomonadati</taxon>
        <taxon>Bacteroidota</taxon>
        <taxon>Cytophagia</taxon>
        <taxon>Cytophagales</taxon>
        <taxon>Hymenobacteraceae</taxon>
        <taxon>Hymenobacter</taxon>
    </lineage>
</organism>
<dbReference type="InterPro" id="IPR012318">
    <property type="entry name" value="HTH_CRP"/>
</dbReference>